<proteinExistence type="predicted"/>
<sequence length="40" mass="4453">MSNRAKLPKGTENIRPHIENVDNVPLQVSLFTDCTADATR</sequence>
<dbReference type="EMBL" id="KK120694">
    <property type="protein sequence ID" value="KFM78852.1"/>
    <property type="molecule type" value="Genomic_DNA"/>
</dbReference>
<dbReference type="OrthoDB" id="5568754at2759"/>
<dbReference type="AlphaFoldDB" id="A0A087UNB3"/>
<gene>
    <name evidence="1" type="ORF">X975_25766</name>
</gene>
<evidence type="ECO:0000313" key="1">
    <source>
        <dbReference type="EMBL" id="KFM78852.1"/>
    </source>
</evidence>
<dbReference type="PANTHER" id="PTHR13219">
    <property type="entry name" value="TRANSMEMBRANE PROTEIN 94"/>
    <property type="match status" value="1"/>
</dbReference>
<dbReference type="PANTHER" id="PTHR13219:SF6">
    <property type="entry name" value="TRANSMEMBRANE PROTEIN 94"/>
    <property type="match status" value="1"/>
</dbReference>
<keyword evidence="2" id="KW-1185">Reference proteome</keyword>
<reference evidence="1 2" key="1">
    <citation type="submission" date="2013-11" db="EMBL/GenBank/DDBJ databases">
        <title>Genome sequencing of Stegodyphus mimosarum.</title>
        <authorList>
            <person name="Bechsgaard J."/>
        </authorList>
    </citation>
    <scope>NUCLEOTIDE SEQUENCE [LARGE SCALE GENOMIC DNA]</scope>
</reference>
<evidence type="ECO:0000313" key="2">
    <source>
        <dbReference type="Proteomes" id="UP000054359"/>
    </source>
</evidence>
<protein>
    <submittedName>
        <fullName evidence="1">Uncharacterized protein</fullName>
    </submittedName>
</protein>
<dbReference type="Proteomes" id="UP000054359">
    <property type="component" value="Unassembled WGS sequence"/>
</dbReference>
<name>A0A087UNB3_STEMI</name>
<dbReference type="STRING" id="407821.A0A087UNB3"/>
<organism evidence="1 2">
    <name type="scientific">Stegodyphus mimosarum</name>
    <name type="common">African social velvet spider</name>
    <dbReference type="NCBI Taxonomy" id="407821"/>
    <lineage>
        <taxon>Eukaryota</taxon>
        <taxon>Metazoa</taxon>
        <taxon>Ecdysozoa</taxon>
        <taxon>Arthropoda</taxon>
        <taxon>Chelicerata</taxon>
        <taxon>Arachnida</taxon>
        <taxon>Araneae</taxon>
        <taxon>Araneomorphae</taxon>
        <taxon>Entelegynae</taxon>
        <taxon>Eresoidea</taxon>
        <taxon>Eresidae</taxon>
        <taxon>Stegodyphus</taxon>
    </lineage>
</organism>
<feature type="non-terminal residue" evidence="1">
    <location>
        <position position="40"/>
    </location>
</feature>
<accession>A0A087UNB3</accession>
<dbReference type="InterPro" id="IPR039720">
    <property type="entry name" value="TMEM94"/>
</dbReference>